<sequence>MASDFENPMYWRKRFRSETAFEWLTPSSTFIDLLAPYLDRLDPQASEILHLGSGTSDLHNHLRRSGFLNVTNIDYEPLALERGQQLERKAFGDVKTRYRVADVTKLEPPAEPKCRLVVDKSTADAVSCGGDEAVAAMAERIHGCLDKKSGVWISMSYSDSRFGVGRVRELFHVGVVSTVPIPKRLESDPDIAHWCYELSPKEA</sequence>
<evidence type="ECO:0000256" key="1">
    <source>
        <dbReference type="ARBA" id="ARBA00008361"/>
    </source>
</evidence>
<evidence type="ECO:0000256" key="2">
    <source>
        <dbReference type="ARBA" id="ARBA00022603"/>
    </source>
</evidence>
<keyword evidence="3" id="KW-0808">Transferase</keyword>
<dbReference type="Gene3D" id="3.40.50.150">
    <property type="entry name" value="Vaccinia Virus protein VP39"/>
    <property type="match status" value="1"/>
</dbReference>
<dbReference type="GO" id="GO:0032259">
    <property type="term" value="P:methylation"/>
    <property type="evidence" value="ECO:0007669"/>
    <property type="project" value="UniProtKB-KW"/>
</dbReference>
<dbReference type="GO" id="GO:0008168">
    <property type="term" value="F:methyltransferase activity"/>
    <property type="evidence" value="ECO:0007669"/>
    <property type="project" value="UniProtKB-KW"/>
</dbReference>
<dbReference type="Proteomes" id="UP001321749">
    <property type="component" value="Unassembled WGS sequence"/>
</dbReference>
<dbReference type="PANTHER" id="PTHR12176">
    <property type="entry name" value="SAM-DEPENDENT METHYLTRANSFERASE SUPERFAMILY PROTEIN"/>
    <property type="match status" value="1"/>
</dbReference>
<keyword evidence="5" id="KW-1185">Reference proteome</keyword>
<keyword evidence="2" id="KW-0489">Methyltransferase</keyword>
<gene>
    <name evidence="4" type="ORF">QBC42DRAFT_336538</name>
</gene>
<dbReference type="InterPro" id="IPR051419">
    <property type="entry name" value="Lys/N-term_MeTrsfase_sf"/>
</dbReference>
<organism evidence="4 5">
    <name type="scientific">Cladorrhinum samala</name>
    <dbReference type="NCBI Taxonomy" id="585594"/>
    <lineage>
        <taxon>Eukaryota</taxon>
        <taxon>Fungi</taxon>
        <taxon>Dikarya</taxon>
        <taxon>Ascomycota</taxon>
        <taxon>Pezizomycotina</taxon>
        <taxon>Sordariomycetes</taxon>
        <taxon>Sordariomycetidae</taxon>
        <taxon>Sordariales</taxon>
        <taxon>Podosporaceae</taxon>
        <taxon>Cladorrhinum</taxon>
    </lineage>
</organism>
<protein>
    <recommendedName>
        <fullName evidence="6">Methyltransferase domain-containing protein</fullName>
    </recommendedName>
</protein>
<reference evidence="4" key="2">
    <citation type="submission" date="2023-06" db="EMBL/GenBank/DDBJ databases">
        <authorList>
            <consortium name="Lawrence Berkeley National Laboratory"/>
            <person name="Mondo S.J."/>
            <person name="Hensen N."/>
            <person name="Bonometti L."/>
            <person name="Westerberg I."/>
            <person name="Brannstrom I.O."/>
            <person name="Guillou S."/>
            <person name="Cros-Aarteil S."/>
            <person name="Calhoun S."/>
            <person name="Haridas S."/>
            <person name="Kuo A."/>
            <person name="Pangilinan J."/>
            <person name="Riley R."/>
            <person name="Labutti K."/>
            <person name="Andreopoulos B."/>
            <person name="Lipzen A."/>
            <person name="Chen C."/>
            <person name="Yanf M."/>
            <person name="Daum C."/>
            <person name="Ng V."/>
            <person name="Clum A."/>
            <person name="Steindorff A."/>
            <person name="Ohm R."/>
            <person name="Martin F."/>
            <person name="Silar P."/>
            <person name="Natvig D."/>
            <person name="Lalanne C."/>
            <person name="Gautier V."/>
            <person name="Ament-Velasquez S.L."/>
            <person name="Kruys A."/>
            <person name="Hutchinson M.I."/>
            <person name="Powell A.J."/>
            <person name="Barry K."/>
            <person name="Miller A.N."/>
            <person name="Grigoriev I.V."/>
            <person name="Debuchy R."/>
            <person name="Gladieux P."/>
            <person name="Thoren M.H."/>
            <person name="Johannesson H."/>
        </authorList>
    </citation>
    <scope>NUCLEOTIDE SEQUENCE</scope>
    <source>
        <strain evidence="4">PSN324</strain>
    </source>
</reference>
<dbReference type="AlphaFoldDB" id="A0AAV9HYR5"/>
<dbReference type="EMBL" id="MU864942">
    <property type="protein sequence ID" value="KAK4465120.1"/>
    <property type="molecule type" value="Genomic_DNA"/>
</dbReference>
<evidence type="ECO:0008006" key="6">
    <source>
        <dbReference type="Google" id="ProtNLM"/>
    </source>
</evidence>
<accession>A0AAV9HYR5</accession>
<name>A0AAV9HYR5_9PEZI</name>
<proteinExistence type="inferred from homology"/>
<evidence type="ECO:0000313" key="5">
    <source>
        <dbReference type="Proteomes" id="UP001321749"/>
    </source>
</evidence>
<dbReference type="SUPFAM" id="SSF53335">
    <property type="entry name" value="S-adenosyl-L-methionine-dependent methyltransferases"/>
    <property type="match status" value="1"/>
</dbReference>
<comment type="caution">
    <text evidence="4">The sequence shown here is derived from an EMBL/GenBank/DDBJ whole genome shotgun (WGS) entry which is preliminary data.</text>
</comment>
<dbReference type="InterPro" id="IPR029063">
    <property type="entry name" value="SAM-dependent_MTases_sf"/>
</dbReference>
<evidence type="ECO:0000313" key="4">
    <source>
        <dbReference type="EMBL" id="KAK4465120.1"/>
    </source>
</evidence>
<evidence type="ECO:0000256" key="3">
    <source>
        <dbReference type="ARBA" id="ARBA00022679"/>
    </source>
</evidence>
<comment type="similarity">
    <text evidence="1">Belongs to the methyltransferase superfamily.</text>
</comment>
<dbReference type="PANTHER" id="PTHR12176:SF84">
    <property type="entry name" value="METHYLTRANSFERASE DOMAIN-CONTAINING PROTEIN"/>
    <property type="match status" value="1"/>
</dbReference>
<reference evidence="4" key="1">
    <citation type="journal article" date="2023" name="Mol. Phylogenet. Evol.">
        <title>Genome-scale phylogeny and comparative genomics of the fungal order Sordariales.</title>
        <authorList>
            <person name="Hensen N."/>
            <person name="Bonometti L."/>
            <person name="Westerberg I."/>
            <person name="Brannstrom I.O."/>
            <person name="Guillou S."/>
            <person name="Cros-Aarteil S."/>
            <person name="Calhoun S."/>
            <person name="Haridas S."/>
            <person name="Kuo A."/>
            <person name="Mondo S."/>
            <person name="Pangilinan J."/>
            <person name="Riley R."/>
            <person name="LaButti K."/>
            <person name="Andreopoulos B."/>
            <person name="Lipzen A."/>
            <person name="Chen C."/>
            <person name="Yan M."/>
            <person name="Daum C."/>
            <person name="Ng V."/>
            <person name="Clum A."/>
            <person name="Steindorff A."/>
            <person name="Ohm R.A."/>
            <person name="Martin F."/>
            <person name="Silar P."/>
            <person name="Natvig D.O."/>
            <person name="Lalanne C."/>
            <person name="Gautier V."/>
            <person name="Ament-Velasquez S.L."/>
            <person name="Kruys A."/>
            <person name="Hutchinson M.I."/>
            <person name="Powell A.J."/>
            <person name="Barry K."/>
            <person name="Miller A.N."/>
            <person name="Grigoriev I.V."/>
            <person name="Debuchy R."/>
            <person name="Gladieux P."/>
            <person name="Hiltunen Thoren M."/>
            <person name="Johannesson H."/>
        </authorList>
    </citation>
    <scope>NUCLEOTIDE SEQUENCE</scope>
    <source>
        <strain evidence="4">PSN324</strain>
    </source>
</reference>
<dbReference type="CDD" id="cd02440">
    <property type="entry name" value="AdoMet_MTases"/>
    <property type="match status" value="1"/>
</dbReference>